<dbReference type="GO" id="GO:0005737">
    <property type="term" value="C:cytoplasm"/>
    <property type="evidence" value="ECO:0007669"/>
    <property type="project" value="UniProtKB-SubCell"/>
</dbReference>
<dbReference type="NCBIfam" id="NF010191">
    <property type="entry name" value="PRK13670.1"/>
    <property type="match status" value="1"/>
</dbReference>
<keyword evidence="3" id="KW-0067">ATP-binding</keyword>
<evidence type="ECO:0000313" key="5">
    <source>
        <dbReference type="Proteomes" id="UP000288028"/>
    </source>
</evidence>
<dbReference type="GO" id="GO:0016879">
    <property type="term" value="F:ligase activity, forming carbon-nitrogen bonds"/>
    <property type="evidence" value="ECO:0007669"/>
    <property type="project" value="UniProtKB-UniRule"/>
</dbReference>
<keyword evidence="3" id="KW-0820">tRNA-binding</keyword>
<gene>
    <name evidence="3" type="primary">tmcAL</name>
    <name evidence="4" type="ORF">CBF28_04825</name>
</gene>
<comment type="catalytic activity">
    <reaction evidence="3">
        <text>cytidine(34) in elongator tRNA(Met) + acetate + ATP = N(4)-acetylcytidine(34) in elongator tRNA(Met) + AMP + diphosphate</text>
        <dbReference type="Rhea" id="RHEA:58144"/>
        <dbReference type="Rhea" id="RHEA-COMP:10693"/>
        <dbReference type="Rhea" id="RHEA-COMP:10694"/>
        <dbReference type="ChEBI" id="CHEBI:30089"/>
        <dbReference type="ChEBI" id="CHEBI:30616"/>
        <dbReference type="ChEBI" id="CHEBI:33019"/>
        <dbReference type="ChEBI" id="CHEBI:74900"/>
        <dbReference type="ChEBI" id="CHEBI:82748"/>
        <dbReference type="ChEBI" id="CHEBI:456215"/>
    </reaction>
</comment>
<keyword evidence="2 3" id="KW-0819">tRNA processing</keyword>
<evidence type="ECO:0000256" key="1">
    <source>
        <dbReference type="ARBA" id="ARBA00022598"/>
    </source>
</evidence>
<keyword evidence="1 3" id="KW-0436">Ligase</keyword>
<feature type="binding site" evidence="3">
    <location>
        <position position="161"/>
    </location>
    <ligand>
        <name>ATP</name>
        <dbReference type="ChEBI" id="CHEBI:30616"/>
    </ligand>
</feature>
<sequence length="394" mass="45741">MRSCGVIVEYNPFHNGHKYHLEQAKKVSNAECLVAVMSGNFLQRGEPAVLDKWTRANEALQNGADLVIELPFSFAVQASDYFTRGGVKLLQSLGVDSLCFGTDIQSKLDYEAFGKFHHDNKERIDELFQTKKNNGQSYPQQMTEVYREIYPEMTLDFSSPNHILGMGYAKENACYKNPMTLFPIKRVGSQYHDENVTDISFASATAVRKKVFLNDFSELSSVLPDETLMDLKSLELVNWEKLWPFLKYQLITQSIEELKLIYQMVEGLEYRLKDAAKSSSRFDDFMMKVKSKRYTWTRIQRLCLYVLLQIKEKEITSVWNESFIRVLGFNSKGRQFLKEKKDKSTLPIITNINKKNEKLLSLDIKAGMIYSLVQNNKKEQDYYQSPIYLKEEKE</sequence>
<dbReference type="OrthoDB" id="9769796at2"/>
<keyword evidence="3" id="KW-0547">Nucleotide-binding</keyword>
<dbReference type="AlphaFoldDB" id="A0A430B7H9"/>
<dbReference type="EMBL" id="NGKB01000003">
    <property type="protein sequence ID" value="RSU16265.1"/>
    <property type="molecule type" value="Genomic_DNA"/>
</dbReference>
<comment type="caution">
    <text evidence="4">The sequence shown here is derived from an EMBL/GenBank/DDBJ whole genome shotgun (WGS) entry which is preliminary data.</text>
</comment>
<dbReference type="GO" id="GO:0000049">
    <property type="term" value="F:tRNA binding"/>
    <property type="evidence" value="ECO:0007669"/>
    <property type="project" value="UniProtKB-KW"/>
</dbReference>
<accession>A0A430B7H9</accession>
<dbReference type="Pfam" id="PF05636">
    <property type="entry name" value="HIGH_NTase1"/>
    <property type="match status" value="1"/>
</dbReference>
<comment type="caution">
    <text evidence="3">Lacks conserved residue(s) required for the propagation of feature annotation.</text>
</comment>
<name>A0A430B7H9_9ENTE</name>
<dbReference type="PANTHER" id="PTHR37825">
    <property type="entry name" value="TRNA(MET) CYTIDINE ACETATE LIGASE"/>
    <property type="match status" value="1"/>
</dbReference>
<dbReference type="InterPro" id="IPR008513">
    <property type="entry name" value="tRNA(Met)_cyd_acetate_ligase"/>
</dbReference>
<dbReference type="GO" id="GO:0005524">
    <property type="term" value="F:ATP binding"/>
    <property type="evidence" value="ECO:0007669"/>
    <property type="project" value="UniProtKB-KW"/>
</dbReference>
<evidence type="ECO:0000256" key="2">
    <source>
        <dbReference type="ARBA" id="ARBA00022694"/>
    </source>
</evidence>
<feature type="binding site" evidence="3">
    <location>
        <position position="186"/>
    </location>
    <ligand>
        <name>ATP</name>
        <dbReference type="ChEBI" id="CHEBI:30616"/>
    </ligand>
</feature>
<evidence type="ECO:0000256" key="3">
    <source>
        <dbReference type="HAMAP-Rule" id="MF_01539"/>
    </source>
</evidence>
<reference evidence="4 5" key="1">
    <citation type="submission" date="2017-05" db="EMBL/GenBank/DDBJ databases">
        <title>Vagococcus spp. assemblies.</title>
        <authorList>
            <person name="Gulvik C.A."/>
        </authorList>
    </citation>
    <scope>NUCLEOTIDE SEQUENCE [LARGE SCALE GENOMIC DNA]</scope>
    <source>
        <strain evidence="4 5">SS1714</strain>
    </source>
</reference>
<comment type="subcellular location">
    <subcellularLocation>
        <location evidence="3">Cytoplasm</location>
    </subcellularLocation>
</comment>
<dbReference type="GO" id="GO:0006400">
    <property type="term" value="P:tRNA modification"/>
    <property type="evidence" value="ECO:0007669"/>
    <property type="project" value="UniProtKB-UniRule"/>
</dbReference>
<keyword evidence="3" id="KW-0963">Cytoplasm</keyword>
<feature type="binding site" evidence="3">
    <location>
        <position position="101"/>
    </location>
    <ligand>
        <name>ATP</name>
        <dbReference type="ChEBI" id="CHEBI:30616"/>
    </ligand>
</feature>
<comment type="function">
    <text evidence="3">Catalyzes the formation of N(4)-acetylcytidine (ac(4)C) at the wobble position of elongator tRNA(Met), using acetate and ATP as substrates. First activates an acetate ion to form acetyladenylate (Ac-AMP) and then transfers the acetyl group to tRNA to form ac(4)C34.</text>
</comment>
<evidence type="ECO:0000313" key="4">
    <source>
        <dbReference type="EMBL" id="RSU16265.1"/>
    </source>
</evidence>
<dbReference type="GeneID" id="95581234"/>
<dbReference type="Gene3D" id="3.40.50.620">
    <property type="entry name" value="HUPs"/>
    <property type="match status" value="1"/>
</dbReference>
<dbReference type="SUPFAM" id="SSF52374">
    <property type="entry name" value="Nucleotidylyl transferase"/>
    <property type="match status" value="1"/>
</dbReference>
<dbReference type="PANTHER" id="PTHR37825:SF1">
    <property type="entry name" value="TRNA(MET) CYTIDINE ACETATE LIGASE"/>
    <property type="match status" value="1"/>
</dbReference>
<dbReference type="HAMAP" id="MF_01539">
    <property type="entry name" value="TmcAL"/>
    <property type="match status" value="1"/>
</dbReference>
<keyword evidence="3" id="KW-0694">RNA-binding</keyword>
<comment type="similarity">
    <text evidence="3">Belongs to the TmcAL family.</text>
</comment>
<dbReference type="EC" id="6.3.4.-" evidence="3"/>
<feature type="binding site" evidence="3">
    <location>
        <begin position="7"/>
        <end position="20"/>
    </location>
    <ligand>
        <name>ATP</name>
        <dbReference type="ChEBI" id="CHEBI:30616"/>
    </ligand>
</feature>
<dbReference type="InterPro" id="IPR014729">
    <property type="entry name" value="Rossmann-like_a/b/a_fold"/>
</dbReference>
<organism evidence="4 5">
    <name type="scientific">Vagococcus carniphilus</name>
    <dbReference type="NCBI Taxonomy" id="218144"/>
    <lineage>
        <taxon>Bacteria</taxon>
        <taxon>Bacillati</taxon>
        <taxon>Bacillota</taxon>
        <taxon>Bacilli</taxon>
        <taxon>Lactobacillales</taxon>
        <taxon>Enterococcaceae</taxon>
        <taxon>Vagococcus</taxon>
    </lineage>
</organism>
<keyword evidence="5" id="KW-1185">Reference proteome</keyword>
<dbReference type="RefSeq" id="WP_126792502.1">
    <property type="nucleotide sequence ID" value="NZ_CP060720.1"/>
</dbReference>
<dbReference type="Proteomes" id="UP000288028">
    <property type="component" value="Unassembled WGS sequence"/>
</dbReference>
<proteinExistence type="inferred from homology"/>
<protein>
    <recommendedName>
        <fullName evidence="3">tRNA(Met) cytidine acetate ligase</fullName>
        <ecNumber evidence="3">6.3.4.-</ecNumber>
    </recommendedName>
</protein>